<evidence type="ECO:0000256" key="1">
    <source>
        <dbReference type="SAM" id="SignalP"/>
    </source>
</evidence>
<comment type="caution">
    <text evidence="2">The sequence shown here is derived from an EMBL/GenBank/DDBJ whole genome shotgun (WGS) entry which is preliminary data.</text>
</comment>
<accession>A0AA38H1H8</accession>
<protein>
    <submittedName>
        <fullName evidence="2">Uncharacterized protein</fullName>
    </submittedName>
</protein>
<feature type="chain" id="PRO_5041389519" evidence="1">
    <location>
        <begin position="26"/>
        <end position="177"/>
    </location>
</feature>
<keyword evidence="1" id="KW-0732">Signal</keyword>
<dbReference type="AlphaFoldDB" id="A0AA38H1H8"/>
<dbReference type="RefSeq" id="XP_052942629.1">
    <property type="nucleotide sequence ID" value="XM_053091468.1"/>
</dbReference>
<reference evidence="2" key="1">
    <citation type="journal article" date="2022" name="G3 (Bethesda)">
        <title>High quality genome of the basidiomycete yeast Dioszegia hungarica PDD-24b-2 isolated from cloud water.</title>
        <authorList>
            <person name="Jarrige D."/>
            <person name="Haridas S."/>
            <person name="Bleykasten-Grosshans C."/>
            <person name="Joly M."/>
            <person name="Nadalig T."/>
            <person name="Sancelme M."/>
            <person name="Vuilleumier S."/>
            <person name="Grigoriev I.V."/>
            <person name="Amato P."/>
            <person name="Bringel F."/>
        </authorList>
    </citation>
    <scope>NUCLEOTIDE SEQUENCE</scope>
    <source>
        <strain evidence="2">PDD-24b-2</strain>
    </source>
</reference>
<keyword evidence="3" id="KW-1185">Reference proteome</keyword>
<name>A0AA38H1H8_9TREE</name>
<gene>
    <name evidence="2" type="ORF">MKK02DRAFT_41165</name>
</gene>
<proteinExistence type="predicted"/>
<feature type="signal peptide" evidence="1">
    <location>
        <begin position="1"/>
        <end position="25"/>
    </location>
</feature>
<evidence type="ECO:0000313" key="2">
    <source>
        <dbReference type="EMBL" id="KAI9632852.1"/>
    </source>
</evidence>
<dbReference type="Proteomes" id="UP001164286">
    <property type="component" value="Unassembled WGS sequence"/>
</dbReference>
<organism evidence="2 3">
    <name type="scientific">Dioszegia hungarica</name>
    <dbReference type="NCBI Taxonomy" id="4972"/>
    <lineage>
        <taxon>Eukaryota</taxon>
        <taxon>Fungi</taxon>
        <taxon>Dikarya</taxon>
        <taxon>Basidiomycota</taxon>
        <taxon>Agaricomycotina</taxon>
        <taxon>Tremellomycetes</taxon>
        <taxon>Tremellales</taxon>
        <taxon>Bulleribasidiaceae</taxon>
        <taxon>Dioszegia</taxon>
    </lineage>
</organism>
<evidence type="ECO:0000313" key="3">
    <source>
        <dbReference type="Proteomes" id="UP001164286"/>
    </source>
</evidence>
<dbReference type="GeneID" id="77730673"/>
<dbReference type="EMBL" id="JAKWFO010000014">
    <property type="protein sequence ID" value="KAI9632852.1"/>
    <property type="molecule type" value="Genomic_DNA"/>
</dbReference>
<sequence>MISTKMLKSLFYLIPLLSLTPPAAAAPAVGEQIPPAGQIRLFTEGKLVGDAALTFNIGGVPRGQTFLRFERKGPNSFLLVDYSATQRAQRDNGAVLEGLEAGEGAFSLHKRSGDKDEHLDCDLDGDFKDPSKGVYWAFTWDEVGDFKTEICAEEYNGITLKCKDTDGSTFKPRCTRY</sequence>